<evidence type="ECO:0000256" key="2">
    <source>
        <dbReference type="ARBA" id="ARBA00022517"/>
    </source>
</evidence>
<feature type="compositionally biased region" description="Basic and acidic residues" evidence="9">
    <location>
        <begin position="488"/>
        <end position="507"/>
    </location>
</feature>
<evidence type="ECO:0000313" key="10">
    <source>
        <dbReference type="EMBL" id="MFH4978994.1"/>
    </source>
</evidence>
<feature type="compositionally biased region" description="Basic and acidic residues" evidence="9">
    <location>
        <begin position="224"/>
        <end position="245"/>
    </location>
</feature>
<sequence>MYDYLCQAYELHSDIARDKVIRDRLPDCLVLLNEEAVWQQIVYRNREEAKHRRYFEELLSVPVGDFMRKSHVVSGINKPKFIDDEEECVNEVEEMKEDGEASDFDGEDREFEQVDLFNLKDENLKDLENELENADEEEDEGERNAEDVKLSEKVMTGKRRKTEVDDRFFKLSEMEEFLDNEEKSGESEGFFDDINDEENGTEANYYYSEFFDPVSDGPMSLERSSADGKRKWPETTRKNEKKVRFEDEESAEESEEREEEEEEKTSDGENSRVNDDRVLFGTIDNNEKKTGFQLRQEKLREKIQAIEKSNLASRNWDLSGEVTAVDREENTMLEKYVDFEQIGRTAVAITPDVTAMIEGLIIQRIKDKAFDDVEKKFRQTEVQKEFRVPAIDEIKKQSLAEVYEEEYQKSRNEGPSSTPSVRQDVEEIGSLIADLFSKLDALSHYQYAPKAVRPEIQIINNMPALQKEEVGPVTSTYEVLLAPEEVKKHISGEMKGKEERDKTDRNRERRKKKKLQHDRRIKNERTNVGNDAENGQVDAGRKTKLKPKKSIQKNKTVAHETIKSSKFFAKLQETMSAEVAGKSMSGREKRKQKTSNPSSKYIL</sequence>
<organism evidence="10 11">
    <name type="scientific">Gnathostoma spinigerum</name>
    <dbReference type="NCBI Taxonomy" id="75299"/>
    <lineage>
        <taxon>Eukaryota</taxon>
        <taxon>Metazoa</taxon>
        <taxon>Ecdysozoa</taxon>
        <taxon>Nematoda</taxon>
        <taxon>Chromadorea</taxon>
        <taxon>Rhabditida</taxon>
        <taxon>Spirurina</taxon>
        <taxon>Gnathostomatomorpha</taxon>
        <taxon>Gnathostomatoidea</taxon>
        <taxon>Gnathostomatidae</taxon>
        <taxon>Gnathostoma</taxon>
    </lineage>
</organism>
<evidence type="ECO:0000256" key="5">
    <source>
        <dbReference type="ARBA" id="ARBA00023274"/>
    </source>
</evidence>
<evidence type="ECO:0000256" key="6">
    <source>
        <dbReference type="ARBA" id="ARBA00029455"/>
    </source>
</evidence>
<dbReference type="GO" id="GO:0034457">
    <property type="term" value="C:Mpp10 complex"/>
    <property type="evidence" value="ECO:0007669"/>
    <property type="project" value="UniProtKB-UniRule"/>
</dbReference>
<accession>A0ABD6ENV6</accession>
<evidence type="ECO:0000313" key="11">
    <source>
        <dbReference type="Proteomes" id="UP001608902"/>
    </source>
</evidence>
<dbReference type="PANTHER" id="PTHR17039">
    <property type="entry name" value="U3 SMALL NUCLEOLAR RIBONUCLEOPROTEIN PROTEIN MPP10"/>
    <property type="match status" value="1"/>
</dbReference>
<dbReference type="GO" id="GO:0005732">
    <property type="term" value="C:sno(s)RNA-containing ribonucleoprotein complex"/>
    <property type="evidence" value="ECO:0007669"/>
    <property type="project" value="UniProtKB-UniRule"/>
</dbReference>
<evidence type="ECO:0000256" key="9">
    <source>
        <dbReference type="SAM" id="MobiDB-lite"/>
    </source>
</evidence>
<keyword evidence="8" id="KW-0175">Coiled coil</keyword>
<comment type="caution">
    <text evidence="10">The sequence shown here is derived from an EMBL/GenBank/DDBJ whole genome shotgun (WGS) entry which is preliminary data.</text>
</comment>
<evidence type="ECO:0000256" key="1">
    <source>
        <dbReference type="ARBA" id="ARBA00004604"/>
    </source>
</evidence>
<name>A0ABD6ENV6_9BILA</name>
<gene>
    <name evidence="10" type="ORF">AB6A40_005703</name>
</gene>
<feature type="compositionally biased region" description="Acidic residues" evidence="9">
    <location>
        <begin position="189"/>
        <end position="200"/>
    </location>
</feature>
<proteinExistence type="inferred from homology"/>
<dbReference type="GO" id="GO:0006364">
    <property type="term" value="P:rRNA processing"/>
    <property type="evidence" value="ECO:0007669"/>
    <property type="project" value="UniProtKB-KW"/>
</dbReference>
<dbReference type="PANTHER" id="PTHR17039:SF0">
    <property type="entry name" value="U3 SMALL NUCLEOLAR RIBONUCLEOPROTEIN PROTEIN MPP10"/>
    <property type="match status" value="1"/>
</dbReference>
<evidence type="ECO:0000256" key="8">
    <source>
        <dbReference type="SAM" id="Coils"/>
    </source>
</evidence>
<dbReference type="Proteomes" id="UP001608902">
    <property type="component" value="Unassembled WGS sequence"/>
</dbReference>
<evidence type="ECO:0000256" key="7">
    <source>
        <dbReference type="PIRNR" id="PIRNR017300"/>
    </source>
</evidence>
<evidence type="ECO:0000256" key="3">
    <source>
        <dbReference type="ARBA" id="ARBA00022552"/>
    </source>
</evidence>
<feature type="compositionally biased region" description="Basic and acidic residues" evidence="9">
    <location>
        <begin position="265"/>
        <end position="278"/>
    </location>
</feature>
<keyword evidence="11" id="KW-1185">Reference proteome</keyword>
<dbReference type="InterPro" id="IPR012173">
    <property type="entry name" value="Mpp10"/>
</dbReference>
<feature type="coiled-coil region" evidence="8">
    <location>
        <begin position="117"/>
        <end position="151"/>
    </location>
</feature>
<reference evidence="10 11" key="1">
    <citation type="submission" date="2024-08" db="EMBL/GenBank/DDBJ databases">
        <title>Gnathostoma spinigerum genome.</title>
        <authorList>
            <person name="Gonzalez-Bertolin B."/>
            <person name="Monzon S."/>
            <person name="Zaballos A."/>
            <person name="Jimenez P."/>
            <person name="Dekumyoy P."/>
            <person name="Varona S."/>
            <person name="Cuesta I."/>
            <person name="Sumanam S."/>
            <person name="Adisakwattana P."/>
            <person name="Gasser R.B."/>
            <person name="Hernandez-Gonzalez A."/>
            <person name="Young N.D."/>
            <person name="Perteguer M.J."/>
        </authorList>
    </citation>
    <scope>NUCLEOTIDE SEQUENCE [LARGE SCALE GENOMIC DNA]</scope>
    <source>
        <strain evidence="10">AL3</strain>
        <tissue evidence="10">Liver</tissue>
    </source>
</reference>
<dbReference type="EMBL" id="JBGFUD010003735">
    <property type="protein sequence ID" value="MFH4978994.1"/>
    <property type="molecule type" value="Genomic_DNA"/>
</dbReference>
<dbReference type="AlphaFoldDB" id="A0ABD6ENV6"/>
<feature type="region of interest" description="Disordered" evidence="9">
    <location>
        <begin position="177"/>
        <end position="278"/>
    </location>
</feature>
<comment type="similarity">
    <text evidence="6 7">Belongs to the MPP10 family.</text>
</comment>
<feature type="compositionally biased region" description="Acidic residues" evidence="9">
    <location>
        <begin position="246"/>
        <end position="264"/>
    </location>
</feature>
<keyword evidence="2 7" id="KW-0690">Ribosome biogenesis</keyword>
<dbReference type="Pfam" id="PF04006">
    <property type="entry name" value="Mpp10"/>
    <property type="match status" value="1"/>
</dbReference>
<feature type="compositionally biased region" description="Polar residues" evidence="9">
    <location>
        <begin position="594"/>
        <end position="603"/>
    </location>
</feature>
<evidence type="ECO:0000256" key="4">
    <source>
        <dbReference type="ARBA" id="ARBA00023242"/>
    </source>
</evidence>
<feature type="compositionally biased region" description="Basic residues" evidence="9">
    <location>
        <begin position="542"/>
        <end position="552"/>
    </location>
</feature>
<feature type="region of interest" description="Disordered" evidence="9">
    <location>
        <begin position="578"/>
        <end position="603"/>
    </location>
</feature>
<comment type="subcellular location">
    <subcellularLocation>
        <location evidence="1 7">Nucleus</location>
        <location evidence="1 7">Nucleolus</location>
    </subcellularLocation>
</comment>
<keyword evidence="4 7" id="KW-0539">Nucleus</keyword>
<dbReference type="PIRSF" id="PIRSF017300">
    <property type="entry name" value="snoRNP_Mpp10"/>
    <property type="match status" value="1"/>
</dbReference>
<keyword evidence="3 7" id="KW-0698">rRNA processing</keyword>
<keyword evidence="5 7" id="KW-0687">Ribonucleoprotein</keyword>
<comment type="function">
    <text evidence="7">Involved in nucleolar processing of pre-18S ribosomal RNA.</text>
</comment>
<feature type="region of interest" description="Disordered" evidence="9">
    <location>
        <begin position="488"/>
        <end position="563"/>
    </location>
</feature>
<protein>
    <recommendedName>
        <fullName evidence="7">U3 small nucleolar ribonucleoprotein protein MPP10</fullName>
    </recommendedName>
</protein>
<feature type="compositionally biased region" description="Basic residues" evidence="9">
    <location>
        <begin position="508"/>
        <end position="522"/>
    </location>
</feature>